<reference evidence="2" key="1">
    <citation type="journal article" date="2019" name="Int. J. Syst. Evol. Microbiol.">
        <title>The Global Catalogue of Microorganisms (GCM) 10K type strain sequencing project: providing services to taxonomists for standard genome sequencing and annotation.</title>
        <authorList>
            <consortium name="The Broad Institute Genomics Platform"/>
            <consortium name="The Broad Institute Genome Sequencing Center for Infectious Disease"/>
            <person name="Wu L."/>
            <person name="Ma J."/>
        </authorList>
    </citation>
    <scope>NUCLEOTIDE SEQUENCE [LARGE SCALE GENOMIC DNA]</scope>
    <source>
        <strain evidence="2">JCM 3272</strain>
    </source>
</reference>
<gene>
    <name evidence="1" type="ORF">GCM10010170_021260</name>
</gene>
<accession>A0ABP5SUS5</accession>
<dbReference type="Proteomes" id="UP001501444">
    <property type="component" value="Unassembled WGS sequence"/>
</dbReference>
<evidence type="ECO:0000313" key="1">
    <source>
        <dbReference type="EMBL" id="GAA2339277.1"/>
    </source>
</evidence>
<name>A0ABP5SUS5_9ACTN</name>
<proteinExistence type="predicted"/>
<evidence type="ECO:0000313" key="2">
    <source>
        <dbReference type="Proteomes" id="UP001501444"/>
    </source>
</evidence>
<dbReference type="RefSeq" id="WP_344612132.1">
    <property type="nucleotide sequence ID" value="NZ_BAAARV010000019.1"/>
</dbReference>
<organism evidence="1 2">
    <name type="scientific">Dactylosporangium salmoneum</name>
    <dbReference type="NCBI Taxonomy" id="53361"/>
    <lineage>
        <taxon>Bacteria</taxon>
        <taxon>Bacillati</taxon>
        <taxon>Actinomycetota</taxon>
        <taxon>Actinomycetes</taxon>
        <taxon>Micromonosporales</taxon>
        <taxon>Micromonosporaceae</taxon>
        <taxon>Dactylosporangium</taxon>
    </lineage>
</organism>
<dbReference type="EMBL" id="BAAARV010000019">
    <property type="protein sequence ID" value="GAA2339277.1"/>
    <property type="molecule type" value="Genomic_DNA"/>
</dbReference>
<comment type="caution">
    <text evidence="1">The sequence shown here is derived from an EMBL/GenBank/DDBJ whole genome shotgun (WGS) entry which is preliminary data.</text>
</comment>
<keyword evidence="2" id="KW-1185">Reference proteome</keyword>
<sequence length="381" mass="41994">MSEYQYYEFTVVDQALTARQRSELRSLSTRAEITATSFVNTYEWGDFKGDPRTLMERYFDAHLYLANWGTRRLLLRLPKAALDPATAAEYCAGDSASAWTNGKHVIICLNREDDDGTDEWDIDGHGILGSIIPVRADLAAGDLRLLYLGWLRCVQSGERGDDEPEPAVPAGLATLSAALTAAAEFLCIDPDLLAAAADGSAAASASQPTDAQLRQWVTGLPAGDKDAILAALITGTDGHLRGQLLHRYRVEHPPHPSTPARTAGQLLTAAADRRAERERQLAERQERDRLRRERSAAAERQRRLDALAADQGSAWQQVDALIATKKPREYDTAVQLLVDLRDVAERDCDPAPFHRRLTELRATHARKPSLLERLDLAGLDG</sequence>
<protein>
    <submittedName>
        <fullName evidence="1">Uncharacterized protein</fullName>
    </submittedName>
</protein>